<comment type="caution">
    <text evidence="1">The sequence shown here is derived from an EMBL/GenBank/DDBJ whole genome shotgun (WGS) entry which is preliminary data.</text>
</comment>
<reference evidence="1" key="1">
    <citation type="journal article" date="2019" name="bioRxiv">
        <title>The Genome of the Zebra Mussel, Dreissena polymorpha: A Resource for Invasive Species Research.</title>
        <authorList>
            <person name="McCartney M.A."/>
            <person name="Auch B."/>
            <person name="Kono T."/>
            <person name="Mallez S."/>
            <person name="Zhang Y."/>
            <person name="Obille A."/>
            <person name="Becker A."/>
            <person name="Abrahante J.E."/>
            <person name="Garbe J."/>
            <person name="Badalamenti J.P."/>
            <person name="Herman A."/>
            <person name="Mangelson H."/>
            <person name="Liachko I."/>
            <person name="Sullivan S."/>
            <person name="Sone E.D."/>
            <person name="Koren S."/>
            <person name="Silverstein K.A.T."/>
            <person name="Beckman K.B."/>
            <person name="Gohl D.M."/>
        </authorList>
    </citation>
    <scope>NUCLEOTIDE SEQUENCE</scope>
    <source>
        <strain evidence="1">Duluth1</strain>
        <tissue evidence="1">Whole animal</tissue>
    </source>
</reference>
<dbReference type="AlphaFoldDB" id="A0A9D4GUD5"/>
<gene>
    <name evidence="1" type="ORF">DPMN_124962</name>
</gene>
<evidence type="ECO:0000313" key="2">
    <source>
        <dbReference type="Proteomes" id="UP000828390"/>
    </source>
</evidence>
<evidence type="ECO:0000313" key="1">
    <source>
        <dbReference type="EMBL" id="KAH3823163.1"/>
    </source>
</evidence>
<dbReference type="EMBL" id="JAIWYP010000005">
    <property type="protein sequence ID" value="KAH3823163.1"/>
    <property type="molecule type" value="Genomic_DNA"/>
</dbReference>
<sequence>MQFVIRNIPEVCDVTKRMKFSSQIYDLLGEHRPVTVRAKILLQDYLERTL</sequence>
<protein>
    <submittedName>
        <fullName evidence="1">Uncharacterized protein</fullName>
    </submittedName>
</protein>
<dbReference type="Proteomes" id="UP000828390">
    <property type="component" value="Unassembled WGS sequence"/>
</dbReference>
<accession>A0A9D4GUD5</accession>
<organism evidence="1 2">
    <name type="scientific">Dreissena polymorpha</name>
    <name type="common">Zebra mussel</name>
    <name type="synonym">Mytilus polymorpha</name>
    <dbReference type="NCBI Taxonomy" id="45954"/>
    <lineage>
        <taxon>Eukaryota</taxon>
        <taxon>Metazoa</taxon>
        <taxon>Spiralia</taxon>
        <taxon>Lophotrochozoa</taxon>
        <taxon>Mollusca</taxon>
        <taxon>Bivalvia</taxon>
        <taxon>Autobranchia</taxon>
        <taxon>Heteroconchia</taxon>
        <taxon>Euheterodonta</taxon>
        <taxon>Imparidentia</taxon>
        <taxon>Neoheterodontei</taxon>
        <taxon>Myida</taxon>
        <taxon>Dreissenoidea</taxon>
        <taxon>Dreissenidae</taxon>
        <taxon>Dreissena</taxon>
    </lineage>
</organism>
<reference evidence="1" key="2">
    <citation type="submission" date="2020-11" db="EMBL/GenBank/DDBJ databases">
        <authorList>
            <person name="McCartney M.A."/>
            <person name="Auch B."/>
            <person name="Kono T."/>
            <person name="Mallez S."/>
            <person name="Becker A."/>
            <person name="Gohl D.M."/>
            <person name="Silverstein K.A.T."/>
            <person name="Koren S."/>
            <person name="Bechman K.B."/>
            <person name="Herman A."/>
            <person name="Abrahante J.E."/>
            <person name="Garbe J."/>
        </authorList>
    </citation>
    <scope>NUCLEOTIDE SEQUENCE</scope>
    <source>
        <strain evidence="1">Duluth1</strain>
        <tissue evidence="1">Whole animal</tissue>
    </source>
</reference>
<keyword evidence="2" id="KW-1185">Reference proteome</keyword>
<name>A0A9D4GUD5_DREPO</name>
<proteinExistence type="predicted"/>